<organism evidence="1 2">
    <name type="scientific">Aegilops tauschii subsp. strangulata</name>
    <name type="common">Goatgrass</name>
    <dbReference type="NCBI Taxonomy" id="200361"/>
    <lineage>
        <taxon>Eukaryota</taxon>
        <taxon>Viridiplantae</taxon>
        <taxon>Streptophyta</taxon>
        <taxon>Embryophyta</taxon>
        <taxon>Tracheophyta</taxon>
        <taxon>Spermatophyta</taxon>
        <taxon>Magnoliopsida</taxon>
        <taxon>Liliopsida</taxon>
        <taxon>Poales</taxon>
        <taxon>Poaceae</taxon>
        <taxon>BOP clade</taxon>
        <taxon>Pooideae</taxon>
        <taxon>Triticodae</taxon>
        <taxon>Triticeae</taxon>
        <taxon>Triticinae</taxon>
        <taxon>Aegilops</taxon>
    </lineage>
</organism>
<name>A0A453NKD0_AEGTS</name>
<dbReference type="EnsemblPlants" id="AET6Gv20394300.2">
    <property type="protein sequence ID" value="AET6Gv20394300.2"/>
    <property type="gene ID" value="AET6Gv20394300"/>
</dbReference>
<sequence>MYIERKKETMLPFCKKILPRCCQQSTEAISQLHICLNSTRFFAIGLGFP</sequence>
<accession>A0A453NKD0</accession>
<dbReference type="Proteomes" id="UP000015105">
    <property type="component" value="Chromosome 6D"/>
</dbReference>
<reference evidence="2" key="1">
    <citation type="journal article" date="2014" name="Science">
        <title>Ancient hybridizations among the ancestral genomes of bread wheat.</title>
        <authorList>
            <consortium name="International Wheat Genome Sequencing Consortium,"/>
            <person name="Marcussen T."/>
            <person name="Sandve S.R."/>
            <person name="Heier L."/>
            <person name="Spannagl M."/>
            <person name="Pfeifer M."/>
            <person name="Jakobsen K.S."/>
            <person name="Wulff B.B."/>
            <person name="Steuernagel B."/>
            <person name="Mayer K.F."/>
            <person name="Olsen O.A."/>
        </authorList>
    </citation>
    <scope>NUCLEOTIDE SEQUENCE [LARGE SCALE GENOMIC DNA]</scope>
    <source>
        <strain evidence="2">cv. AL8/78</strain>
    </source>
</reference>
<keyword evidence="2" id="KW-1185">Reference proteome</keyword>
<evidence type="ECO:0000313" key="1">
    <source>
        <dbReference type="EnsemblPlants" id="AET6Gv20394300.2"/>
    </source>
</evidence>
<dbReference type="AlphaFoldDB" id="A0A453NKD0"/>
<proteinExistence type="predicted"/>
<reference evidence="2" key="2">
    <citation type="journal article" date="2017" name="Nat. Plants">
        <title>The Aegilops tauschii genome reveals multiple impacts of transposons.</title>
        <authorList>
            <person name="Zhao G."/>
            <person name="Zou C."/>
            <person name="Li K."/>
            <person name="Wang K."/>
            <person name="Li T."/>
            <person name="Gao L."/>
            <person name="Zhang X."/>
            <person name="Wang H."/>
            <person name="Yang Z."/>
            <person name="Liu X."/>
            <person name="Jiang W."/>
            <person name="Mao L."/>
            <person name="Kong X."/>
            <person name="Jiao Y."/>
            <person name="Jia J."/>
        </authorList>
    </citation>
    <scope>NUCLEOTIDE SEQUENCE [LARGE SCALE GENOMIC DNA]</scope>
    <source>
        <strain evidence="2">cv. AL8/78</strain>
    </source>
</reference>
<protein>
    <submittedName>
        <fullName evidence="1">Uncharacterized protein</fullName>
    </submittedName>
</protein>
<dbReference type="Gramene" id="AET6Gv20394300.2">
    <property type="protein sequence ID" value="AET6Gv20394300.2"/>
    <property type="gene ID" value="AET6Gv20394300"/>
</dbReference>
<reference evidence="1" key="5">
    <citation type="journal article" date="2021" name="G3 (Bethesda)">
        <title>Aegilops tauschii genome assembly Aet v5.0 features greater sequence contiguity and improved annotation.</title>
        <authorList>
            <person name="Wang L."/>
            <person name="Zhu T."/>
            <person name="Rodriguez J.C."/>
            <person name="Deal K.R."/>
            <person name="Dubcovsky J."/>
            <person name="McGuire P.E."/>
            <person name="Lux T."/>
            <person name="Spannagl M."/>
            <person name="Mayer K.F.X."/>
            <person name="Baldrich P."/>
            <person name="Meyers B.C."/>
            <person name="Huo N."/>
            <person name="Gu Y.Q."/>
            <person name="Zhou H."/>
            <person name="Devos K.M."/>
            <person name="Bennetzen J.L."/>
            <person name="Unver T."/>
            <person name="Budak H."/>
            <person name="Gulick P.J."/>
            <person name="Galiba G."/>
            <person name="Kalapos B."/>
            <person name="Nelson D.R."/>
            <person name="Li P."/>
            <person name="You F.M."/>
            <person name="Luo M.C."/>
            <person name="Dvorak J."/>
        </authorList>
    </citation>
    <scope>NUCLEOTIDE SEQUENCE [LARGE SCALE GENOMIC DNA]</scope>
    <source>
        <strain evidence="1">cv. AL8/78</strain>
    </source>
</reference>
<reference evidence="1" key="3">
    <citation type="journal article" date="2017" name="Nature">
        <title>Genome sequence of the progenitor of the wheat D genome Aegilops tauschii.</title>
        <authorList>
            <person name="Luo M.C."/>
            <person name="Gu Y.Q."/>
            <person name="Puiu D."/>
            <person name="Wang H."/>
            <person name="Twardziok S.O."/>
            <person name="Deal K.R."/>
            <person name="Huo N."/>
            <person name="Zhu T."/>
            <person name="Wang L."/>
            <person name="Wang Y."/>
            <person name="McGuire P.E."/>
            <person name="Liu S."/>
            <person name="Long H."/>
            <person name="Ramasamy R.K."/>
            <person name="Rodriguez J.C."/>
            <person name="Van S.L."/>
            <person name="Yuan L."/>
            <person name="Wang Z."/>
            <person name="Xia Z."/>
            <person name="Xiao L."/>
            <person name="Anderson O.D."/>
            <person name="Ouyang S."/>
            <person name="Liang Y."/>
            <person name="Zimin A.V."/>
            <person name="Pertea G."/>
            <person name="Qi P."/>
            <person name="Bennetzen J.L."/>
            <person name="Dai X."/>
            <person name="Dawson M.W."/>
            <person name="Muller H.G."/>
            <person name="Kugler K."/>
            <person name="Rivarola-Duarte L."/>
            <person name="Spannagl M."/>
            <person name="Mayer K.F.X."/>
            <person name="Lu F.H."/>
            <person name="Bevan M.W."/>
            <person name="Leroy P."/>
            <person name="Li P."/>
            <person name="You F.M."/>
            <person name="Sun Q."/>
            <person name="Liu Z."/>
            <person name="Lyons E."/>
            <person name="Wicker T."/>
            <person name="Salzberg S.L."/>
            <person name="Devos K.M."/>
            <person name="Dvorak J."/>
        </authorList>
    </citation>
    <scope>NUCLEOTIDE SEQUENCE [LARGE SCALE GENOMIC DNA]</scope>
    <source>
        <strain evidence="1">cv. AL8/78</strain>
    </source>
</reference>
<reference evidence="1" key="4">
    <citation type="submission" date="2019-03" db="UniProtKB">
        <authorList>
            <consortium name="EnsemblPlants"/>
        </authorList>
    </citation>
    <scope>IDENTIFICATION</scope>
</reference>
<evidence type="ECO:0000313" key="2">
    <source>
        <dbReference type="Proteomes" id="UP000015105"/>
    </source>
</evidence>